<accession>A0AAV1JWU3</accession>
<gene>
    <name evidence="2" type="ORF">LNINA_LOCUS12765</name>
</gene>
<keyword evidence="1" id="KW-0732">Signal</keyword>
<keyword evidence="3" id="KW-1185">Reference proteome</keyword>
<dbReference type="EMBL" id="CAVLEF010000225">
    <property type="protein sequence ID" value="CAK1553797.1"/>
    <property type="molecule type" value="Genomic_DNA"/>
</dbReference>
<dbReference type="AlphaFoldDB" id="A0AAV1JWU3"/>
<comment type="caution">
    <text evidence="2">The sequence shown here is derived from an EMBL/GenBank/DDBJ whole genome shotgun (WGS) entry which is preliminary data.</text>
</comment>
<name>A0AAV1JWU3_9NEOP</name>
<sequence length="206" mass="23500">MKPSINIQLLTCLALYASSVQAIMVKFGTKGGPIEPPTPEPQPALPRVFRAPAPVWEERSNDSPDPNAHWRPFIPKQTYTQVFFNSPAQTQQQLTNAQRFVNSYIPNQPRAAPGEYFNPGQVLSSQALPGFGLRYFVPTNAQANYRQEDAKHNLVEINHVENVRDSSSDLLWKYEKDAVRRTLRNTLEATAPVYQWQWPVYVQPRH</sequence>
<feature type="chain" id="PRO_5043863967" evidence="1">
    <location>
        <begin position="23"/>
        <end position="206"/>
    </location>
</feature>
<proteinExistence type="predicted"/>
<evidence type="ECO:0000313" key="3">
    <source>
        <dbReference type="Proteomes" id="UP001497472"/>
    </source>
</evidence>
<evidence type="ECO:0000256" key="1">
    <source>
        <dbReference type="SAM" id="SignalP"/>
    </source>
</evidence>
<protein>
    <submittedName>
        <fullName evidence="2">Uncharacterized protein</fullName>
    </submittedName>
</protein>
<reference evidence="2 3" key="1">
    <citation type="submission" date="2023-11" db="EMBL/GenBank/DDBJ databases">
        <authorList>
            <person name="Okamura Y."/>
        </authorList>
    </citation>
    <scope>NUCLEOTIDE SEQUENCE [LARGE SCALE GENOMIC DNA]</scope>
</reference>
<organism evidence="2 3">
    <name type="scientific">Leptosia nina</name>
    <dbReference type="NCBI Taxonomy" id="320188"/>
    <lineage>
        <taxon>Eukaryota</taxon>
        <taxon>Metazoa</taxon>
        <taxon>Ecdysozoa</taxon>
        <taxon>Arthropoda</taxon>
        <taxon>Hexapoda</taxon>
        <taxon>Insecta</taxon>
        <taxon>Pterygota</taxon>
        <taxon>Neoptera</taxon>
        <taxon>Endopterygota</taxon>
        <taxon>Lepidoptera</taxon>
        <taxon>Glossata</taxon>
        <taxon>Ditrysia</taxon>
        <taxon>Papilionoidea</taxon>
        <taxon>Pieridae</taxon>
        <taxon>Pierinae</taxon>
        <taxon>Leptosia</taxon>
    </lineage>
</organism>
<evidence type="ECO:0000313" key="2">
    <source>
        <dbReference type="EMBL" id="CAK1553797.1"/>
    </source>
</evidence>
<dbReference type="Proteomes" id="UP001497472">
    <property type="component" value="Unassembled WGS sequence"/>
</dbReference>
<feature type="signal peptide" evidence="1">
    <location>
        <begin position="1"/>
        <end position="22"/>
    </location>
</feature>